<evidence type="ECO:0000256" key="1">
    <source>
        <dbReference type="ARBA" id="ARBA00006643"/>
    </source>
</evidence>
<evidence type="ECO:0000256" key="2">
    <source>
        <dbReference type="ARBA" id="ARBA00022737"/>
    </source>
</evidence>
<feature type="repeat" description="PPR" evidence="4">
    <location>
        <begin position="127"/>
        <end position="161"/>
    </location>
</feature>
<feature type="domain" description="DYW" evidence="5">
    <location>
        <begin position="614"/>
        <end position="706"/>
    </location>
</feature>
<dbReference type="GO" id="GO:0009451">
    <property type="term" value="P:RNA modification"/>
    <property type="evidence" value="ECO:0007669"/>
    <property type="project" value="InterPro"/>
</dbReference>
<dbReference type="InterPro" id="IPR011990">
    <property type="entry name" value="TPR-like_helical_dom_sf"/>
</dbReference>
<dbReference type="FunFam" id="1.25.40.10:FF:002966">
    <property type="entry name" value="Pentatricopeptide repeat-containing protein At5g50390, chloroplastic"/>
    <property type="match status" value="1"/>
</dbReference>
<dbReference type="Pfam" id="PF13812">
    <property type="entry name" value="PPR_3"/>
    <property type="match status" value="1"/>
</dbReference>
<dbReference type="PANTHER" id="PTHR47926">
    <property type="entry name" value="PENTATRICOPEPTIDE REPEAT-CONTAINING PROTEIN"/>
    <property type="match status" value="1"/>
</dbReference>
<feature type="repeat" description="PPR" evidence="4">
    <location>
        <begin position="294"/>
        <end position="328"/>
    </location>
</feature>
<dbReference type="PROSITE" id="PS51375">
    <property type="entry name" value="PPR"/>
    <property type="match status" value="4"/>
</dbReference>
<comment type="caution">
    <text evidence="6">The sequence shown here is derived from an EMBL/GenBank/DDBJ whole genome shotgun (WGS) entry which is preliminary data.</text>
</comment>
<evidence type="ECO:0000256" key="3">
    <source>
        <dbReference type="ARBA" id="ARBA00022946"/>
    </source>
</evidence>
<proteinExistence type="inferred from homology"/>
<keyword evidence="7" id="KW-1185">Reference proteome</keyword>
<dbReference type="FunFam" id="1.25.40.10:FF:000488">
    <property type="entry name" value="Pentatricopeptide repeat-containing protein, mitochondrial"/>
    <property type="match status" value="1"/>
</dbReference>
<dbReference type="GO" id="GO:0003723">
    <property type="term" value="F:RNA binding"/>
    <property type="evidence" value="ECO:0007669"/>
    <property type="project" value="InterPro"/>
</dbReference>
<dbReference type="Pfam" id="PF13041">
    <property type="entry name" value="PPR_2"/>
    <property type="match status" value="1"/>
</dbReference>
<evidence type="ECO:0000313" key="7">
    <source>
        <dbReference type="Proteomes" id="UP000489600"/>
    </source>
</evidence>
<dbReference type="Pfam" id="PF20431">
    <property type="entry name" value="E_motif"/>
    <property type="match status" value="1"/>
</dbReference>
<dbReference type="InterPro" id="IPR046960">
    <property type="entry name" value="PPR_At4g14850-like_plant"/>
</dbReference>
<keyword evidence="3" id="KW-0809">Transit peptide</keyword>
<keyword evidence="2" id="KW-0677">Repeat</keyword>
<comment type="similarity">
    <text evidence="1">Belongs to the PPR family. PCMP-H subfamily.</text>
</comment>
<dbReference type="InterPro" id="IPR032867">
    <property type="entry name" value="DYW_dom"/>
</dbReference>
<dbReference type="InterPro" id="IPR046848">
    <property type="entry name" value="E_motif"/>
</dbReference>
<feature type="repeat" description="PPR" evidence="4">
    <location>
        <begin position="193"/>
        <end position="223"/>
    </location>
</feature>
<protein>
    <recommendedName>
        <fullName evidence="5">DYW domain-containing protein</fullName>
    </recommendedName>
</protein>
<dbReference type="FunFam" id="1.25.40.10:FF:000344">
    <property type="entry name" value="Pentatricopeptide repeat-containing protein"/>
    <property type="match status" value="1"/>
</dbReference>
<dbReference type="Gene3D" id="1.25.40.10">
    <property type="entry name" value="Tetratricopeptide repeat domain"/>
    <property type="match status" value="3"/>
</dbReference>
<sequence>MEVPLSRYQSLRLDDIQSSSCRESYSNPKVFNFPRFSGYGFSLCRRRWKNPFRRITCSSLVQGLKPKPKLKPEPIRQVDPVLEDTRIRESGLVGICSQIEKLVLCNRLRDAFNLFETLEIRGSVQVGMTTYNALVEACIRLRSIPCVKRVFGYMVSNGFKPELYMMNRILLMHAKCGMIIEARRLFDQMPHRNLFSYNSIISVYVNFGNYLEAFHLFKMMWEELSDSETHTFSVMLRASAGLGSISVGKQLHVCALKLGLVNDTFVSCGLIDMYSKCGDIKDARCVFDNMSEKTTVAWNGIIAGYALHGFSDEALCLLYGMRDSGVSIDHFTLSIMIGISTKLAKLELIKQAHACLIRSGFESEIVANTGLVDFYSKWGRVDTARYIFDKLPRKNIFLWNALMGGYANHGRGSDAVNLFEKMLTAKVAPNHITFLEVLSACAHSGLSELGWEIFLSMSEVHGIKPRAMHYACMIEVLGRDGLLDEAIAFIRRAPLKPTVNMWAALLNACRMHENLELGRVVAEKLYGMGPEKLGNYVVMYNVYNSSGKTAEAAGVLETLDSKGLRMMPACTWVEIGDQTHSFLSGDKCDSYSETMKRQMYQKVDELMEEISEYGYLGEEKNLLADVDENGEEGVMRYHSEKLAIAYGLVNMPEWKALQITQNHRICKDCHKAVELIALVTGREIVVRDASRFHHFKEGKCSCGGYW</sequence>
<reference evidence="6" key="1">
    <citation type="submission" date="2019-07" db="EMBL/GenBank/DDBJ databases">
        <authorList>
            <person name="Dittberner H."/>
        </authorList>
    </citation>
    <scope>NUCLEOTIDE SEQUENCE [LARGE SCALE GENOMIC DNA]</scope>
</reference>
<dbReference type="Pfam" id="PF01535">
    <property type="entry name" value="PPR"/>
    <property type="match status" value="3"/>
</dbReference>
<dbReference type="EMBL" id="CABITT030000007">
    <property type="protein sequence ID" value="VVB10918.1"/>
    <property type="molecule type" value="Genomic_DNA"/>
</dbReference>
<evidence type="ECO:0000259" key="5">
    <source>
        <dbReference type="Pfam" id="PF14432"/>
    </source>
</evidence>
<dbReference type="AlphaFoldDB" id="A0A565CB89"/>
<dbReference type="NCBIfam" id="TIGR00756">
    <property type="entry name" value="PPR"/>
    <property type="match status" value="4"/>
</dbReference>
<evidence type="ECO:0000256" key="4">
    <source>
        <dbReference type="PROSITE-ProRule" id="PRU00708"/>
    </source>
</evidence>
<organism evidence="6 7">
    <name type="scientific">Arabis nemorensis</name>
    <dbReference type="NCBI Taxonomy" id="586526"/>
    <lineage>
        <taxon>Eukaryota</taxon>
        <taxon>Viridiplantae</taxon>
        <taxon>Streptophyta</taxon>
        <taxon>Embryophyta</taxon>
        <taxon>Tracheophyta</taxon>
        <taxon>Spermatophyta</taxon>
        <taxon>Magnoliopsida</taxon>
        <taxon>eudicotyledons</taxon>
        <taxon>Gunneridae</taxon>
        <taxon>Pentapetalae</taxon>
        <taxon>rosids</taxon>
        <taxon>malvids</taxon>
        <taxon>Brassicales</taxon>
        <taxon>Brassicaceae</taxon>
        <taxon>Arabideae</taxon>
        <taxon>Arabis</taxon>
    </lineage>
</organism>
<feature type="repeat" description="PPR" evidence="4">
    <location>
        <begin position="395"/>
        <end position="429"/>
    </location>
</feature>
<dbReference type="Proteomes" id="UP000489600">
    <property type="component" value="Unassembled WGS sequence"/>
</dbReference>
<dbReference type="OrthoDB" id="185373at2759"/>
<evidence type="ECO:0000313" key="6">
    <source>
        <dbReference type="EMBL" id="VVB10918.1"/>
    </source>
</evidence>
<name>A0A565CB89_9BRAS</name>
<gene>
    <name evidence="6" type="ORF">ANE_LOCUS21362</name>
</gene>
<dbReference type="InterPro" id="IPR002885">
    <property type="entry name" value="PPR_rpt"/>
</dbReference>
<accession>A0A565CB89</accession>
<dbReference type="Pfam" id="PF14432">
    <property type="entry name" value="DYW_deaminase"/>
    <property type="match status" value="1"/>
</dbReference>
<dbReference type="PANTHER" id="PTHR47926:SF434">
    <property type="entry name" value="PENTATRICOPEPTIDE REPEAT SUPERFAMILY PROTEIN"/>
    <property type="match status" value="1"/>
</dbReference>
<dbReference type="GO" id="GO:0008270">
    <property type="term" value="F:zinc ion binding"/>
    <property type="evidence" value="ECO:0007669"/>
    <property type="project" value="InterPro"/>
</dbReference>